<accession>A0AAU8ALW7</accession>
<dbReference type="AlphaFoldDB" id="A0AAU8ALW7"/>
<dbReference type="SUPFAM" id="SSF53448">
    <property type="entry name" value="Nucleotide-diphospho-sugar transferases"/>
    <property type="match status" value="1"/>
</dbReference>
<evidence type="ECO:0008006" key="2">
    <source>
        <dbReference type="Google" id="ProtNLM"/>
    </source>
</evidence>
<dbReference type="InterPro" id="IPR029044">
    <property type="entry name" value="Nucleotide-diphossugar_trans"/>
</dbReference>
<sequence length="197" mass="22071">MTIVACVLRSGGDFRPEHVDRLRMQVAAHLPGAEFRCLTDMPVSGSGVLPLRCGWPGWWSKMEIFSPDVSGDLLMMDLDSAIVGDLGDMAGIGRLAIMRDVYRPAGLQSSVMFLPKAARGEVWGKWISNPGAWMRRFRRGGDQAFLETLWLDRAARWQDVLPGQVVSFKADRCAEQLPQDARFVAFHGRPRPWDVGW</sequence>
<proteinExistence type="predicted"/>
<evidence type="ECO:0000313" key="1">
    <source>
        <dbReference type="EMBL" id="XCC95923.1"/>
    </source>
</evidence>
<organism evidence="1">
    <name type="scientific">Alloyangia sp. H15</name>
    <dbReference type="NCBI Taxonomy" id="3029062"/>
    <lineage>
        <taxon>Bacteria</taxon>
        <taxon>Pseudomonadati</taxon>
        <taxon>Pseudomonadota</taxon>
        <taxon>Alphaproteobacteria</taxon>
        <taxon>Rhodobacterales</taxon>
        <taxon>Roseobacteraceae</taxon>
        <taxon>Alloyangia</taxon>
    </lineage>
</organism>
<gene>
    <name evidence="1" type="ORF">PVT71_14570</name>
</gene>
<reference evidence="1" key="1">
    <citation type="submission" date="2023-02" db="EMBL/GenBank/DDBJ databases">
        <title>Description and genomic characterization of Salipiger bruguierae sp. nov., isolated from the sediment of mangrove plant Bruguiera sexangula.</title>
        <authorList>
            <person name="Long M."/>
        </authorList>
    </citation>
    <scope>NUCLEOTIDE SEQUENCE</scope>
    <source>
        <strain evidence="1">H15</strain>
    </source>
</reference>
<protein>
    <recommendedName>
        <fullName evidence="2">Glycosyltransferase</fullName>
    </recommendedName>
</protein>
<dbReference type="RefSeq" id="WP_353474790.1">
    <property type="nucleotide sequence ID" value="NZ_CP123385.1"/>
</dbReference>
<name>A0AAU8ALW7_9RHOB</name>
<dbReference type="EMBL" id="CP123385">
    <property type="protein sequence ID" value="XCC95923.1"/>
    <property type="molecule type" value="Genomic_DNA"/>
</dbReference>
<dbReference type="Gene3D" id="3.90.550.10">
    <property type="entry name" value="Spore Coat Polysaccharide Biosynthesis Protein SpsA, Chain A"/>
    <property type="match status" value="1"/>
</dbReference>